<sequence>MYTLLQSPLWQMRCVRCFCLARQSSCGRIQWRSRLSPSWQRRDVHLPTSSSLPWMDFVRPSGSGKNRIPRSRYSNTDQAPDKTRGKKISVLASVDPEREEEFVFLEYNDSEELGDVLPEHLRITGAMATVDKAAGKMADGDGGPAQRALRQQVRMLAEMKSQPDEESLIEFHDVGFLVDESARSQQNKKRKKKKEHKVYGSPDPHQPLSDTPCSGCGALMHCADPGVPGYLASEKYARLLQDGALAKAVCQRCFLLTHHQRALNVTMSKEEYRDIVRAVRPRKALVLLILDLLDVPDSIVPDLPELVGPNKQVVILGNKVDLLPGDAPNYLSRLRKRVAGDCAAAGVPVADPKDVHLISAKTGYGIEALVSRLQQVWRYQGDVYLVGTANAGKSTLFNTLLESDYSKTRASDVIHKATISPWPGTTLNLLKFPIINPTAHRLQRRSERLRASAQTPEELQRLQQLSKHAYLVGHVGRTFRVEPKRPTEVTFDLEQLSYGAEPEEDGDGGRANQEAAPAELSSNELKDARWFFDTPGIMKDKDILSVLSEQEVKLVLPTQAITPRTFILPPASTLFLGGLARIDYLEGENSCWFSVLASSRVPVHVTTLEKADGIYEKHAGGELLKVPMGGAERMAKFPPLVPQDFELIGEGPDTAVCDIKLSSAGWVAVTGMKGDRLRIRGHAPEAAGMCLRTPALLPHVAMVRGERIRKSPAYKPLRPHAQPHSAIATQRAKKNR</sequence>
<evidence type="ECO:0008006" key="6">
    <source>
        <dbReference type="Google" id="ProtNLM"/>
    </source>
</evidence>
<feature type="region of interest" description="Disordered" evidence="1">
    <location>
        <begin position="712"/>
        <end position="736"/>
    </location>
</feature>
<comment type="caution">
    <text evidence="4">The sequence shown here is derived from an EMBL/GenBank/DDBJ whole genome shotgun (WGS) entry which is preliminary data.</text>
</comment>
<gene>
    <name evidence="4" type="ORF">ACEWY4_016007</name>
</gene>
<accession>A0ABD1JQG2</accession>
<dbReference type="CDD" id="cd01855">
    <property type="entry name" value="YqeH"/>
    <property type="match status" value="1"/>
</dbReference>
<keyword evidence="5" id="KW-1185">Reference proteome</keyword>
<protein>
    <recommendedName>
        <fullName evidence="6">Nitric oxide associated 1</fullName>
    </recommendedName>
</protein>
<feature type="region of interest" description="Disordered" evidence="1">
    <location>
        <begin position="62"/>
        <end position="84"/>
    </location>
</feature>
<feature type="region of interest" description="Disordered" evidence="1">
    <location>
        <begin position="180"/>
        <end position="207"/>
    </location>
</feature>
<dbReference type="Pfam" id="PF01926">
    <property type="entry name" value="MMR_HSR1"/>
    <property type="match status" value="1"/>
</dbReference>
<evidence type="ECO:0000256" key="1">
    <source>
        <dbReference type="SAM" id="MobiDB-lite"/>
    </source>
</evidence>
<dbReference type="Proteomes" id="UP001591681">
    <property type="component" value="Unassembled WGS sequence"/>
</dbReference>
<dbReference type="EMBL" id="JBHFQA010000013">
    <property type="protein sequence ID" value="KAL2089108.1"/>
    <property type="molecule type" value="Genomic_DNA"/>
</dbReference>
<dbReference type="Pfam" id="PF21516">
    <property type="entry name" value="YqeH-like_C"/>
    <property type="match status" value="1"/>
</dbReference>
<reference evidence="4 5" key="1">
    <citation type="submission" date="2024-09" db="EMBL/GenBank/DDBJ databases">
        <title>A chromosome-level genome assembly of Gray's grenadier anchovy, Coilia grayii.</title>
        <authorList>
            <person name="Fu Z."/>
        </authorList>
    </citation>
    <scope>NUCLEOTIDE SEQUENCE [LARGE SCALE GENOMIC DNA]</scope>
    <source>
        <strain evidence="4">G4</strain>
        <tissue evidence="4">Muscle</tissue>
    </source>
</reference>
<dbReference type="SUPFAM" id="SSF52540">
    <property type="entry name" value="P-loop containing nucleoside triphosphate hydrolases"/>
    <property type="match status" value="1"/>
</dbReference>
<organism evidence="4 5">
    <name type="scientific">Coilia grayii</name>
    <name type="common">Gray's grenadier anchovy</name>
    <dbReference type="NCBI Taxonomy" id="363190"/>
    <lineage>
        <taxon>Eukaryota</taxon>
        <taxon>Metazoa</taxon>
        <taxon>Chordata</taxon>
        <taxon>Craniata</taxon>
        <taxon>Vertebrata</taxon>
        <taxon>Euteleostomi</taxon>
        <taxon>Actinopterygii</taxon>
        <taxon>Neopterygii</taxon>
        <taxon>Teleostei</taxon>
        <taxon>Clupei</taxon>
        <taxon>Clupeiformes</taxon>
        <taxon>Clupeoidei</taxon>
        <taxon>Engraulidae</taxon>
        <taxon>Coilinae</taxon>
        <taxon>Coilia</taxon>
    </lineage>
</organism>
<dbReference type="InterPro" id="IPR006073">
    <property type="entry name" value="GTP-bd"/>
</dbReference>
<feature type="domain" description="NOA1/YqeH-like C-terminal" evidence="3">
    <location>
        <begin position="593"/>
        <end position="693"/>
    </location>
</feature>
<evidence type="ECO:0000313" key="4">
    <source>
        <dbReference type="EMBL" id="KAL2089108.1"/>
    </source>
</evidence>
<feature type="region of interest" description="Disordered" evidence="1">
    <location>
        <begin position="495"/>
        <end position="519"/>
    </location>
</feature>
<dbReference type="InterPro" id="IPR048422">
    <property type="entry name" value="NOA1/YqeH-like_C"/>
</dbReference>
<dbReference type="AlphaFoldDB" id="A0ABD1JQG2"/>
<feature type="compositionally biased region" description="Basic residues" evidence="1">
    <location>
        <begin position="186"/>
        <end position="196"/>
    </location>
</feature>
<evidence type="ECO:0000259" key="2">
    <source>
        <dbReference type="Pfam" id="PF01926"/>
    </source>
</evidence>
<evidence type="ECO:0000259" key="3">
    <source>
        <dbReference type="Pfam" id="PF21516"/>
    </source>
</evidence>
<dbReference type="InterPro" id="IPR052807">
    <property type="entry name" value="Mito_transl_resp_regulator"/>
</dbReference>
<proteinExistence type="predicted"/>
<evidence type="ECO:0000313" key="5">
    <source>
        <dbReference type="Proteomes" id="UP001591681"/>
    </source>
</evidence>
<name>A0ABD1JQG2_9TELE</name>
<dbReference type="PANTHER" id="PTHR46406">
    <property type="entry name" value="NITRIC OXIDE-ASSOCIATED PROTEIN 1"/>
    <property type="match status" value="1"/>
</dbReference>
<dbReference type="InterPro" id="IPR027417">
    <property type="entry name" value="P-loop_NTPase"/>
</dbReference>
<dbReference type="Gene3D" id="3.40.50.300">
    <property type="entry name" value="P-loop containing nucleotide triphosphate hydrolases"/>
    <property type="match status" value="1"/>
</dbReference>
<dbReference type="PANTHER" id="PTHR46406:SF1">
    <property type="entry name" value="NITRIC OXIDE-ASSOCIATED PROTEIN 1"/>
    <property type="match status" value="1"/>
</dbReference>
<feature type="domain" description="G" evidence="2">
    <location>
        <begin position="383"/>
        <end position="433"/>
    </location>
</feature>